<evidence type="ECO:0000256" key="1">
    <source>
        <dbReference type="ARBA" id="ARBA00022679"/>
    </source>
</evidence>
<dbReference type="SUPFAM" id="SSF89796">
    <property type="entry name" value="CoA-transferase family III (CaiB/BaiF)"/>
    <property type="match status" value="1"/>
</dbReference>
<sequence length="406" mass="41616">MTGEPAPDHARPAGLGASGAGPLTGLRVLDLSTLLSAPQIAAILGDFGADVVKWEPPGGDPLRFIGAQRDGQSLLWPYINRNKRSVVLDLETADGVAALHRIAAGVDVVVENHPAGVLRRWGADWDTLHGINPDLVLVSVSCYGADGPYRDRFGNGSLAEGYAGLTHLTGEADGPPMLPSIPLGDSLTAMSGVIGTLMACRNREVLGGGGQHVDVSMYEPVLGLLGPTVAGWDRSADAPGRTGSRVPGGVPRNVYATKDGHWVVVSGTTDRQVARVLRVIGHDTDAGKARFGTSEARLAAADELDALVADWVAANDRDTVVAALVDARIPVAPVNSLAALAADPHIAARGNLLDVDSGPVGDVTMPAPAPRLSATPGRIRAAGPAVGAHTAEVLAEYGASSAPRGG</sequence>
<dbReference type="RefSeq" id="WP_345680681.1">
    <property type="nucleotide sequence ID" value="NZ_BAABHS010000051.1"/>
</dbReference>
<name>A0ABP9IDC3_9ACTN</name>
<reference evidence="3" key="1">
    <citation type="journal article" date="2019" name="Int. J. Syst. Evol. Microbiol.">
        <title>The Global Catalogue of Microorganisms (GCM) 10K type strain sequencing project: providing services to taxonomists for standard genome sequencing and annotation.</title>
        <authorList>
            <consortium name="The Broad Institute Genomics Platform"/>
            <consortium name="The Broad Institute Genome Sequencing Center for Infectious Disease"/>
            <person name="Wu L."/>
            <person name="Ma J."/>
        </authorList>
    </citation>
    <scope>NUCLEOTIDE SEQUENCE [LARGE SCALE GENOMIC DNA]</scope>
    <source>
        <strain evidence="3">JCM 17986</strain>
    </source>
</reference>
<dbReference type="PANTHER" id="PTHR48207:SF3">
    <property type="entry name" value="SUCCINATE--HYDROXYMETHYLGLUTARATE COA-TRANSFERASE"/>
    <property type="match status" value="1"/>
</dbReference>
<dbReference type="InterPro" id="IPR044855">
    <property type="entry name" value="CoA-Trfase_III_dom3_sf"/>
</dbReference>
<evidence type="ECO:0000313" key="3">
    <source>
        <dbReference type="Proteomes" id="UP001500466"/>
    </source>
</evidence>
<keyword evidence="3" id="KW-1185">Reference proteome</keyword>
<dbReference type="Gene3D" id="3.30.1540.10">
    <property type="entry name" value="formyl-coa transferase, domain 3"/>
    <property type="match status" value="1"/>
</dbReference>
<accession>A0ABP9IDC3</accession>
<dbReference type="GO" id="GO:0016740">
    <property type="term" value="F:transferase activity"/>
    <property type="evidence" value="ECO:0007669"/>
    <property type="project" value="UniProtKB-KW"/>
</dbReference>
<gene>
    <name evidence="2" type="ORF">GCM10023205_78700</name>
</gene>
<dbReference type="InterPro" id="IPR050483">
    <property type="entry name" value="CoA-transferase_III_domain"/>
</dbReference>
<proteinExistence type="predicted"/>
<dbReference type="Gene3D" id="3.40.50.10540">
    <property type="entry name" value="Crotonobetainyl-coa:carnitine coa-transferase, domain 1"/>
    <property type="match status" value="1"/>
</dbReference>
<evidence type="ECO:0000313" key="2">
    <source>
        <dbReference type="EMBL" id="GAA4994215.1"/>
    </source>
</evidence>
<dbReference type="InterPro" id="IPR023606">
    <property type="entry name" value="CoA-Trfase_III_dom_1_sf"/>
</dbReference>
<dbReference type="EMBL" id="BAABHS010000051">
    <property type="protein sequence ID" value="GAA4994215.1"/>
    <property type="molecule type" value="Genomic_DNA"/>
</dbReference>
<dbReference type="Pfam" id="PF02515">
    <property type="entry name" value="CoA_transf_3"/>
    <property type="match status" value="1"/>
</dbReference>
<organism evidence="2 3">
    <name type="scientific">Yinghuangia aomiensis</name>
    <dbReference type="NCBI Taxonomy" id="676205"/>
    <lineage>
        <taxon>Bacteria</taxon>
        <taxon>Bacillati</taxon>
        <taxon>Actinomycetota</taxon>
        <taxon>Actinomycetes</taxon>
        <taxon>Kitasatosporales</taxon>
        <taxon>Streptomycetaceae</taxon>
        <taxon>Yinghuangia</taxon>
    </lineage>
</organism>
<dbReference type="PANTHER" id="PTHR48207">
    <property type="entry name" value="SUCCINATE--HYDROXYMETHYLGLUTARATE COA-TRANSFERASE"/>
    <property type="match status" value="1"/>
</dbReference>
<dbReference type="Proteomes" id="UP001500466">
    <property type="component" value="Unassembled WGS sequence"/>
</dbReference>
<protein>
    <submittedName>
        <fullName evidence="2">CoA transferase</fullName>
    </submittedName>
</protein>
<dbReference type="InterPro" id="IPR003673">
    <property type="entry name" value="CoA-Trfase_fam_III"/>
</dbReference>
<keyword evidence="1 2" id="KW-0808">Transferase</keyword>
<comment type="caution">
    <text evidence="2">The sequence shown here is derived from an EMBL/GenBank/DDBJ whole genome shotgun (WGS) entry which is preliminary data.</text>
</comment>